<dbReference type="Proteomes" id="UP001138500">
    <property type="component" value="Unassembled WGS sequence"/>
</dbReference>
<comment type="cofactor">
    <cofactor evidence="1">
        <name>Fe(2+)</name>
        <dbReference type="ChEBI" id="CHEBI:29033"/>
    </cofactor>
</comment>
<dbReference type="InterPro" id="IPR050411">
    <property type="entry name" value="AlphaKG_dependent_hydroxylases"/>
</dbReference>
<keyword evidence="9" id="KW-1185">Reference proteome</keyword>
<dbReference type="PANTHER" id="PTHR10696">
    <property type="entry name" value="GAMMA-BUTYROBETAINE HYDROXYLASE-RELATED"/>
    <property type="match status" value="1"/>
</dbReference>
<reference evidence="8 9" key="1">
    <citation type="journal article" date="2018" name="IMA Fungus">
        <title>IMA Genome-F 10: Nine draft genome sequences of Claviceps purpurea s.lat., including C. arundinis, C. humidiphila, and C. cf. spartinae, pseudomolecules for the pitch canker pathogen Fusarium circinatum, draft genome of Davidsoniella eucalypti, Grosmannia galeiformis, Quambalaria eucalypti, and Teratosphaeria destructans.</title>
        <authorList>
            <person name="Wingfield B.D."/>
            <person name="Liu M."/>
            <person name="Nguyen H.D."/>
            <person name="Lane F.A."/>
            <person name="Morgan S.W."/>
            <person name="De Vos L."/>
            <person name="Wilken P.M."/>
            <person name="Duong T.A."/>
            <person name="Aylward J."/>
            <person name="Coetzee M.P."/>
            <person name="Dadej K."/>
            <person name="De Beer Z.W."/>
            <person name="Findlay W."/>
            <person name="Havenga M."/>
            <person name="Kolarik M."/>
            <person name="Menzies J.G."/>
            <person name="Naidoo K."/>
            <person name="Pochopski O."/>
            <person name="Shoukouhi P."/>
            <person name="Santana Q.C."/>
            <person name="Seifert K.A."/>
            <person name="Soal N."/>
            <person name="Steenkamp E.T."/>
            <person name="Tatham C.T."/>
            <person name="van der Nest M.A."/>
            <person name="Wingfield M.J."/>
        </authorList>
    </citation>
    <scope>NUCLEOTIDE SEQUENCE [LARGE SCALE GENOMIC DNA]</scope>
    <source>
        <strain evidence="8">CMW44962</strain>
    </source>
</reference>
<dbReference type="GO" id="GO:0046872">
    <property type="term" value="F:metal ion binding"/>
    <property type="evidence" value="ECO:0007669"/>
    <property type="project" value="UniProtKB-KW"/>
</dbReference>
<dbReference type="GO" id="GO:0005739">
    <property type="term" value="C:mitochondrion"/>
    <property type="evidence" value="ECO:0007669"/>
    <property type="project" value="TreeGrafter"/>
</dbReference>
<keyword evidence="3" id="KW-0479">Metal-binding</keyword>
<keyword evidence="4 8" id="KW-0223">Dioxygenase</keyword>
<reference evidence="8 9" key="2">
    <citation type="journal article" date="2021" name="Curr. Genet.">
        <title>Genetic response to nitrogen starvation in the aggressive Eucalyptus foliar pathogen Teratosphaeria destructans.</title>
        <authorList>
            <person name="Havenga M."/>
            <person name="Wingfield B.D."/>
            <person name="Wingfield M.J."/>
            <person name="Dreyer L.L."/>
            <person name="Roets F."/>
            <person name="Aylward J."/>
        </authorList>
    </citation>
    <scope>NUCLEOTIDE SEQUENCE [LARGE SCALE GENOMIC DNA]</scope>
    <source>
        <strain evidence="8">CMW44962</strain>
    </source>
</reference>
<dbReference type="InterPro" id="IPR042098">
    <property type="entry name" value="TauD-like_sf"/>
</dbReference>
<dbReference type="GO" id="GO:0051213">
    <property type="term" value="F:dioxygenase activity"/>
    <property type="evidence" value="ECO:0007669"/>
    <property type="project" value="UniProtKB-KW"/>
</dbReference>
<dbReference type="Gene3D" id="3.30.2020.30">
    <property type="match status" value="1"/>
</dbReference>
<evidence type="ECO:0000256" key="5">
    <source>
        <dbReference type="ARBA" id="ARBA00023002"/>
    </source>
</evidence>
<dbReference type="InterPro" id="IPR038492">
    <property type="entry name" value="GBBH-like_N_sf"/>
</dbReference>
<dbReference type="PANTHER" id="PTHR10696:SF25">
    <property type="entry name" value="OXIDOREDUCTASE AIM17-RELATED"/>
    <property type="match status" value="1"/>
</dbReference>
<evidence type="ECO:0000259" key="7">
    <source>
        <dbReference type="Pfam" id="PF02668"/>
    </source>
</evidence>
<accession>A0A9W7W758</accession>
<evidence type="ECO:0000256" key="4">
    <source>
        <dbReference type="ARBA" id="ARBA00022964"/>
    </source>
</evidence>
<dbReference type="Pfam" id="PF02668">
    <property type="entry name" value="TauD"/>
    <property type="match status" value="1"/>
</dbReference>
<evidence type="ECO:0000313" key="9">
    <source>
        <dbReference type="Proteomes" id="UP001138500"/>
    </source>
</evidence>
<evidence type="ECO:0000256" key="6">
    <source>
        <dbReference type="ARBA" id="ARBA00023004"/>
    </source>
</evidence>
<proteinExistence type="inferred from homology"/>
<evidence type="ECO:0000256" key="2">
    <source>
        <dbReference type="ARBA" id="ARBA00008654"/>
    </source>
</evidence>
<dbReference type="AlphaFoldDB" id="A0A9W7W758"/>
<comment type="caution">
    <text evidence="8">The sequence shown here is derived from an EMBL/GenBank/DDBJ whole genome shotgun (WGS) entry which is preliminary data.</text>
</comment>
<dbReference type="SUPFAM" id="SSF51197">
    <property type="entry name" value="Clavaminate synthase-like"/>
    <property type="match status" value="1"/>
</dbReference>
<dbReference type="Gene3D" id="3.60.130.10">
    <property type="entry name" value="Clavaminate synthase-like"/>
    <property type="match status" value="1"/>
</dbReference>
<evidence type="ECO:0000256" key="3">
    <source>
        <dbReference type="ARBA" id="ARBA00022723"/>
    </source>
</evidence>
<dbReference type="InterPro" id="IPR003819">
    <property type="entry name" value="TauD/TfdA-like"/>
</dbReference>
<evidence type="ECO:0000313" key="8">
    <source>
        <dbReference type="EMBL" id="KAH9845763.1"/>
    </source>
</evidence>
<gene>
    <name evidence="8" type="ORF">Tdes44962_MAKER01194</name>
</gene>
<feature type="domain" description="TauD/TfdA-like" evidence="7">
    <location>
        <begin position="92"/>
        <end position="383"/>
    </location>
</feature>
<dbReference type="GO" id="GO:0045329">
    <property type="term" value="P:carnitine biosynthetic process"/>
    <property type="evidence" value="ECO:0007669"/>
    <property type="project" value="TreeGrafter"/>
</dbReference>
<keyword evidence="5" id="KW-0560">Oxidoreductase</keyword>
<dbReference type="EMBL" id="RIBY02000002">
    <property type="protein sequence ID" value="KAH9845763.1"/>
    <property type="molecule type" value="Genomic_DNA"/>
</dbReference>
<organism evidence="8 9">
    <name type="scientific">Teratosphaeria destructans</name>
    <dbReference type="NCBI Taxonomy" id="418781"/>
    <lineage>
        <taxon>Eukaryota</taxon>
        <taxon>Fungi</taxon>
        <taxon>Dikarya</taxon>
        <taxon>Ascomycota</taxon>
        <taxon>Pezizomycotina</taxon>
        <taxon>Dothideomycetes</taxon>
        <taxon>Dothideomycetidae</taxon>
        <taxon>Mycosphaerellales</taxon>
        <taxon>Teratosphaeriaceae</taxon>
        <taxon>Teratosphaeria</taxon>
    </lineage>
</organism>
<sequence length="408" mass="45849">MCTCPECVDPSSRQKYFSTVDIPHSISAHEAPSEQPGTLTLKWQNDLTGYDPHHTTTLPLDAIHALLSHGRSETHAPLPDRTIWDAADFTHDNPDIDYAAYMSSDTTLHRTLHQLHTHGLAFLTHVPDSATSVATIAQRIGPLKNTFYGSTWDVRSVPQATNVAYTAQDLGFHMDLMYMKQPPHLQLLHCIRSSSHGGASLFTDAYRAIRQLFRLRDPALFSALAALPVNFHYDHLDHGHYYHQSRTVIELPPPVLHSLETLPDAAAVEAFFDPARWPSVLAAIENASWAPPFQAPFSLPHPDLIAASPDDREALPTSLNQSVRLWHRAAAAFNASIQQEEAIYERMMRPGECVIFDNRRVLHARRAFDVGDVGRERWLRGAYVDRDPFVSKLKVLQHQFGDEGRRGM</sequence>
<dbReference type="OrthoDB" id="406634at2759"/>
<evidence type="ECO:0000256" key="1">
    <source>
        <dbReference type="ARBA" id="ARBA00001954"/>
    </source>
</evidence>
<keyword evidence="6" id="KW-0408">Iron</keyword>
<comment type="similarity">
    <text evidence="2">Belongs to the gamma-BBH/TMLD family.</text>
</comment>
<name>A0A9W7W758_9PEZI</name>
<protein>
    <submittedName>
        <fullName evidence="8">Gamma-butyrobetaine dioxygenase</fullName>
    </submittedName>
</protein>